<dbReference type="InterPro" id="IPR037401">
    <property type="entry name" value="SnoaL-like"/>
</dbReference>
<dbReference type="Pfam" id="PF12680">
    <property type="entry name" value="SnoaL_2"/>
    <property type="match status" value="1"/>
</dbReference>
<dbReference type="Proteomes" id="UP000215506">
    <property type="component" value="Unassembled WGS sequence"/>
</dbReference>
<name>A0A231H1Y5_9NOCA</name>
<feature type="domain" description="SnoaL-like" evidence="1">
    <location>
        <begin position="15"/>
        <end position="117"/>
    </location>
</feature>
<protein>
    <recommendedName>
        <fullName evidence="1">SnoaL-like domain-containing protein</fullName>
    </recommendedName>
</protein>
<accession>A0A231H1Y5</accession>
<dbReference type="SUPFAM" id="SSF54427">
    <property type="entry name" value="NTF2-like"/>
    <property type="match status" value="1"/>
</dbReference>
<reference evidence="2 3" key="1">
    <citation type="submission" date="2017-07" db="EMBL/GenBank/DDBJ databases">
        <title>First draft Genome Sequence of Nocardia cerradoensis isolated from human infection.</title>
        <authorList>
            <person name="Carrasco G."/>
        </authorList>
    </citation>
    <scope>NUCLEOTIDE SEQUENCE [LARGE SCALE GENOMIC DNA]</scope>
    <source>
        <strain evidence="2 3">CNM20130759</strain>
    </source>
</reference>
<comment type="caution">
    <text evidence="2">The sequence shown here is derived from an EMBL/GenBank/DDBJ whole genome shotgun (WGS) entry which is preliminary data.</text>
</comment>
<organism evidence="2 3">
    <name type="scientific">Nocardia cerradoensis</name>
    <dbReference type="NCBI Taxonomy" id="85688"/>
    <lineage>
        <taxon>Bacteria</taxon>
        <taxon>Bacillati</taxon>
        <taxon>Actinomycetota</taxon>
        <taxon>Actinomycetes</taxon>
        <taxon>Mycobacteriales</taxon>
        <taxon>Nocardiaceae</taxon>
        <taxon>Nocardia</taxon>
    </lineage>
</organism>
<dbReference type="RefSeq" id="WP_039780206.1">
    <property type="nucleotide sequence ID" value="NZ_JAAXOR010000002.1"/>
</dbReference>
<evidence type="ECO:0000313" key="2">
    <source>
        <dbReference type="EMBL" id="OXR42837.1"/>
    </source>
</evidence>
<proteinExistence type="predicted"/>
<dbReference type="AlphaFoldDB" id="A0A231H1Y5"/>
<sequence length="139" mass="15089">MADHPARAAGLASQHAVRTKDRATWLTLFAPDAVVEDPIGRSPYDPAGNGHRGRDAIAAFWDTAIADSDIAFRMHDSYACGAEVAFVGTITSVRREITVEVDGVFTYRVDADGRIAALRAYWELDRARRTPSEPAETAG</sequence>
<evidence type="ECO:0000259" key="1">
    <source>
        <dbReference type="Pfam" id="PF12680"/>
    </source>
</evidence>
<gene>
    <name evidence="2" type="ORF">B7C42_05175</name>
</gene>
<keyword evidence="3" id="KW-1185">Reference proteome</keyword>
<dbReference type="Gene3D" id="3.10.450.50">
    <property type="match status" value="1"/>
</dbReference>
<dbReference type="InterPro" id="IPR032710">
    <property type="entry name" value="NTF2-like_dom_sf"/>
</dbReference>
<evidence type="ECO:0000313" key="3">
    <source>
        <dbReference type="Proteomes" id="UP000215506"/>
    </source>
</evidence>
<dbReference type="EMBL" id="NGAF01000012">
    <property type="protein sequence ID" value="OXR42837.1"/>
    <property type="molecule type" value="Genomic_DNA"/>
</dbReference>